<dbReference type="Proteomes" id="UP000596857">
    <property type="component" value="Unassembled WGS sequence"/>
</dbReference>
<proteinExistence type="predicted"/>
<protein>
    <recommendedName>
        <fullName evidence="3">Bacteriocin</fullName>
    </recommendedName>
</protein>
<name>A0ABX1YV87_9BACL</name>
<evidence type="ECO:0000313" key="1">
    <source>
        <dbReference type="EMBL" id="NOU84144.1"/>
    </source>
</evidence>
<organism evidence="1 2">
    <name type="scientific">Paenibacillus phytohabitans</name>
    <dbReference type="NCBI Taxonomy" id="2654978"/>
    <lineage>
        <taxon>Bacteria</taxon>
        <taxon>Bacillati</taxon>
        <taxon>Bacillota</taxon>
        <taxon>Bacilli</taxon>
        <taxon>Bacillales</taxon>
        <taxon>Paenibacillaceae</taxon>
        <taxon>Paenibacillus</taxon>
    </lineage>
</organism>
<evidence type="ECO:0008006" key="3">
    <source>
        <dbReference type="Google" id="ProtNLM"/>
    </source>
</evidence>
<accession>A0ABX1YV87</accession>
<evidence type="ECO:0000313" key="2">
    <source>
        <dbReference type="Proteomes" id="UP000596857"/>
    </source>
</evidence>
<comment type="caution">
    <text evidence="1">The sequence shown here is derived from an EMBL/GenBank/DDBJ whole genome shotgun (WGS) entry which is preliminary data.</text>
</comment>
<reference evidence="1 2" key="1">
    <citation type="submission" date="2019-10" db="EMBL/GenBank/DDBJ databases">
        <title>Description of Paenibacillus terricola sp. nov.</title>
        <authorList>
            <person name="Carlier A."/>
            <person name="Qi S."/>
        </authorList>
    </citation>
    <scope>NUCLEOTIDE SEQUENCE [LARGE SCALE GENOMIC DNA]</scope>
    <source>
        <strain evidence="1 2">LMG 31459</strain>
    </source>
</reference>
<keyword evidence="2" id="KW-1185">Reference proteome</keyword>
<dbReference type="RefSeq" id="WP_171721112.1">
    <property type="nucleotide sequence ID" value="NZ_WHOB01000098.1"/>
</dbReference>
<dbReference type="EMBL" id="WHOB01000098">
    <property type="protein sequence ID" value="NOU84144.1"/>
    <property type="molecule type" value="Genomic_DNA"/>
</dbReference>
<gene>
    <name evidence="1" type="ORF">GC101_35440</name>
</gene>
<sequence length="68" mass="7053">MKLINPVGRTTKMDSQAFYGMDPMSGCICSGFAVVSFFAAKFDGGNCNCQCSGGSENSSANSAVARRA</sequence>